<evidence type="ECO:0000256" key="3">
    <source>
        <dbReference type="ARBA" id="ARBA00022475"/>
    </source>
</evidence>
<proteinExistence type="inferred from homology"/>
<dbReference type="EMBL" id="QFNK01000143">
    <property type="protein sequence ID" value="PZO85708.1"/>
    <property type="molecule type" value="Genomic_DNA"/>
</dbReference>
<sequence>MAVVTLVQFLQMAVLARFLSPRDFGLMAVTMIVVNFAQIFTDMGTSKAIIQKQELNHVQLSSLYWLNVASGFLMTIIVSALSPFIASFFEEASIKPLIMQLSLIFLIIAAGNQYRVLCQKELEFKRMAAIEMSAAILSLCVAGALASNGYGIRSLVYAVLTQATLSSFLFLTYGLKHHHRPAFVYRHREVRPFFAFGFYQMGENAVNYISANMDKILIGKILGMQAAGFYNLAWQLIIFPVTKINPVVNKVAYPVYARLQGDSAQTQTYYETSMKALSLVTIPALVGLCVFAEDVVRVFYGEGWDETATLVRILCAAGIVKAVLNPAGALILARGRADIGFWWNVLWAVSLSAALYITIVYSG</sequence>
<evidence type="ECO:0000256" key="5">
    <source>
        <dbReference type="ARBA" id="ARBA00022989"/>
    </source>
</evidence>
<comment type="caution">
    <text evidence="8">The sequence shown here is derived from an EMBL/GenBank/DDBJ whole genome shotgun (WGS) entry which is preliminary data.</text>
</comment>
<reference evidence="8 9" key="1">
    <citation type="submission" date="2017-08" db="EMBL/GenBank/DDBJ databases">
        <title>Infants hospitalized years apart are colonized by the same room-sourced microbial strains.</title>
        <authorList>
            <person name="Brooks B."/>
            <person name="Olm M.R."/>
            <person name="Firek B.A."/>
            <person name="Baker R."/>
            <person name="Thomas B.C."/>
            <person name="Morowitz M.J."/>
            <person name="Banfield J.F."/>
        </authorList>
    </citation>
    <scope>NUCLEOTIDE SEQUENCE [LARGE SCALE GENOMIC DNA]</scope>
    <source>
        <strain evidence="8">S2_018_000_R2_104</strain>
    </source>
</reference>
<feature type="transmembrane region" description="Helical" evidence="7">
    <location>
        <begin position="64"/>
        <end position="85"/>
    </location>
</feature>
<feature type="transmembrane region" description="Helical" evidence="7">
    <location>
        <begin position="340"/>
        <end position="361"/>
    </location>
</feature>
<dbReference type="AlphaFoldDB" id="A0A2W5BVP8"/>
<evidence type="ECO:0000313" key="8">
    <source>
        <dbReference type="EMBL" id="PZO85708.1"/>
    </source>
</evidence>
<feature type="transmembrane region" description="Helical" evidence="7">
    <location>
        <begin position="276"/>
        <end position="299"/>
    </location>
</feature>
<comment type="subcellular location">
    <subcellularLocation>
        <location evidence="1">Cell membrane</location>
        <topology evidence="1">Multi-pass membrane protein</topology>
    </subcellularLocation>
</comment>
<name>A0A2W5BVP8_9BACT</name>
<organism evidence="8 9">
    <name type="scientific">Micavibrio aeruginosavorus</name>
    <dbReference type="NCBI Taxonomy" id="349221"/>
    <lineage>
        <taxon>Bacteria</taxon>
        <taxon>Pseudomonadati</taxon>
        <taxon>Bdellovibrionota</taxon>
        <taxon>Bdellovibrionia</taxon>
        <taxon>Bdellovibrionales</taxon>
        <taxon>Pseudobdellovibrionaceae</taxon>
        <taxon>Micavibrio</taxon>
    </lineage>
</organism>
<keyword evidence="5 7" id="KW-1133">Transmembrane helix</keyword>
<dbReference type="GO" id="GO:0005886">
    <property type="term" value="C:plasma membrane"/>
    <property type="evidence" value="ECO:0007669"/>
    <property type="project" value="UniProtKB-SubCell"/>
</dbReference>
<feature type="transmembrane region" description="Helical" evidence="7">
    <location>
        <begin position="311"/>
        <end position="333"/>
    </location>
</feature>
<feature type="transmembrane region" description="Helical" evidence="7">
    <location>
        <begin position="129"/>
        <end position="149"/>
    </location>
</feature>
<dbReference type="PANTHER" id="PTHR30250:SF10">
    <property type="entry name" value="LIPOPOLYSACCHARIDE BIOSYNTHESIS PROTEIN WZXC"/>
    <property type="match status" value="1"/>
</dbReference>
<feature type="transmembrane region" description="Helical" evidence="7">
    <location>
        <begin position="25"/>
        <end position="43"/>
    </location>
</feature>
<keyword evidence="6 7" id="KW-0472">Membrane</keyword>
<accession>A0A2W5BVP8</accession>
<evidence type="ECO:0000256" key="1">
    <source>
        <dbReference type="ARBA" id="ARBA00004651"/>
    </source>
</evidence>
<dbReference type="Pfam" id="PF13440">
    <property type="entry name" value="Polysacc_synt_3"/>
    <property type="match status" value="1"/>
</dbReference>
<feature type="transmembrane region" description="Helical" evidence="7">
    <location>
        <begin position="155"/>
        <end position="175"/>
    </location>
</feature>
<gene>
    <name evidence="8" type="ORF">DI626_07340</name>
</gene>
<protein>
    <submittedName>
        <fullName evidence="8">Colanic acid exporter</fullName>
    </submittedName>
</protein>
<comment type="similarity">
    <text evidence="2">Belongs to the polysaccharide synthase family.</text>
</comment>
<evidence type="ECO:0000256" key="4">
    <source>
        <dbReference type="ARBA" id="ARBA00022692"/>
    </source>
</evidence>
<keyword evidence="3" id="KW-1003">Cell membrane</keyword>
<evidence type="ECO:0000313" key="9">
    <source>
        <dbReference type="Proteomes" id="UP000249557"/>
    </source>
</evidence>
<dbReference type="NCBIfam" id="NF007773">
    <property type="entry name" value="PRK10459.1"/>
    <property type="match status" value="1"/>
</dbReference>
<dbReference type="PANTHER" id="PTHR30250">
    <property type="entry name" value="PST FAMILY PREDICTED COLANIC ACID TRANSPORTER"/>
    <property type="match status" value="1"/>
</dbReference>
<evidence type="ECO:0000256" key="2">
    <source>
        <dbReference type="ARBA" id="ARBA00007430"/>
    </source>
</evidence>
<feature type="transmembrane region" description="Helical" evidence="7">
    <location>
        <begin position="97"/>
        <end position="117"/>
    </location>
</feature>
<dbReference type="Proteomes" id="UP000249557">
    <property type="component" value="Unassembled WGS sequence"/>
</dbReference>
<dbReference type="InterPro" id="IPR050833">
    <property type="entry name" value="Poly_Biosynth_Transport"/>
</dbReference>
<evidence type="ECO:0000256" key="7">
    <source>
        <dbReference type="SAM" id="Phobius"/>
    </source>
</evidence>
<keyword evidence="4 7" id="KW-0812">Transmembrane</keyword>
<feature type="non-terminal residue" evidence="8">
    <location>
        <position position="363"/>
    </location>
</feature>
<dbReference type="CDD" id="cd13127">
    <property type="entry name" value="MATE_tuaB_like"/>
    <property type="match status" value="1"/>
</dbReference>
<evidence type="ECO:0000256" key="6">
    <source>
        <dbReference type="ARBA" id="ARBA00023136"/>
    </source>
</evidence>